<feature type="coiled-coil region" evidence="2">
    <location>
        <begin position="323"/>
        <end position="382"/>
    </location>
</feature>
<dbReference type="Gene3D" id="1.20.1600.10">
    <property type="entry name" value="Outer membrane efflux proteins (OEP)"/>
    <property type="match status" value="1"/>
</dbReference>
<comment type="similarity">
    <text evidence="1">Belongs to the outer membrane factor (OMF) (TC 1.B.17) family.</text>
</comment>
<dbReference type="AlphaFoldDB" id="A0A238ZNZ5"/>
<dbReference type="Proteomes" id="UP000198305">
    <property type="component" value="Unassembled WGS sequence"/>
</dbReference>
<feature type="signal peptide" evidence="3">
    <location>
        <begin position="1"/>
        <end position="24"/>
    </location>
</feature>
<evidence type="ECO:0000256" key="1">
    <source>
        <dbReference type="ARBA" id="ARBA00007613"/>
    </source>
</evidence>
<keyword evidence="3" id="KW-0732">Signal</keyword>
<protein>
    <submittedName>
        <fullName evidence="4">Outer membrane protein TolC</fullName>
    </submittedName>
</protein>
<keyword evidence="5" id="KW-1185">Reference proteome</keyword>
<dbReference type="GO" id="GO:0015562">
    <property type="term" value="F:efflux transmembrane transporter activity"/>
    <property type="evidence" value="ECO:0007669"/>
    <property type="project" value="InterPro"/>
</dbReference>
<dbReference type="PANTHER" id="PTHR30203">
    <property type="entry name" value="OUTER MEMBRANE CATION EFFLUX PROTEIN"/>
    <property type="match status" value="1"/>
</dbReference>
<dbReference type="PANTHER" id="PTHR30203:SF24">
    <property type="entry name" value="BLR4935 PROTEIN"/>
    <property type="match status" value="1"/>
</dbReference>
<dbReference type="EMBL" id="FZOA01000005">
    <property type="protein sequence ID" value="SNR84688.1"/>
    <property type="molecule type" value="Genomic_DNA"/>
</dbReference>
<proteinExistence type="inferred from homology"/>
<sequence length="429" mass="47926">MILKSYGMTWLSLAMSCLFLHAHAGTFELDTKEELPVIQVDHDDVLEGNATLSLREVLESAYNRNPEQKLLQALDIEAQASYTRARSMLPAAPAIALRMVNDSFSSGRGEREWEAGVDLPIWLPGQRAARQAVANSSHDGVAASREGFMMQLAGLVRDTIWDIAMQENALKLAQYRLDNARAIQQDVEARFRAGELPRTDTMLAEDETLKSEAARVRADAEVKHARHRYTLLTGLETLPARPTENLASIQELQDHHPLLKAARTKLALAEDEVHLANIEKRENPQVNLGTRTIRGGFDTQFNGALSLSVRIPLDAEVRSAPMLAAANSNFARAAADLERLRLTMETMLHESMHNLEVTRDELEIATRQREIARENLRLARKAFQLGESDLVGLMRVQALATDAERAFQSRQIQMKWDIAKFNQAVGVLP</sequence>
<dbReference type="PROSITE" id="PS51257">
    <property type="entry name" value="PROKAR_LIPOPROTEIN"/>
    <property type="match status" value="1"/>
</dbReference>
<evidence type="ECO:0000313" key="4">
    <source>
        <dbReference type="EMBL" id="SNR84688.1"/>
    </source>
</evidence>
<gene>
    <name evidence="4" type="ORF">SAMN05192560_1384</name>
</gene>
<evidence type="ECO:0000256" key="3">
    <source>
        <dbReference type="SAM" id="SignalP"/>
    </source>
</evidence>
<organism evidence="4 5">
    <name type="scientific">Methylobacillus rhizosphaerae</name>
    <dbReference type="NCBI Taxonomy" id="551994"/>
    <lineage>
        <taxon>Bacteria</taxon>
        <taxon>Pseudomonadati</taxon>
        <taxon>Pseudomonadota</taxon>
        <taxon>Betaproteobacteria</taxon>
        <taxon>Nitrosomonadales</taxon>
        <taxon>Methylophilaceae</taxon>
        <taxon>Methylobacillus</taxon>
    </lineage>
</organism>
<dbReference type="InterPro" id="IPR010131">
    <property type="entry name" value="MdtP/NodT-like"/>
</dbReference>
<dbReference type="InterPro" id="IPR003423">
    <property type="entry name" value="OMP_efflux"/>
</dbReference>
<dbReference type="SUPFAM" id="SSF56954">
    <property type="entry name" value="Outer membrane efflux proteins (OEP)"/>
    <property type="match status" value="1"/>
</dbReference>
<feature type="chain" id="PRO_5013348596" evidence="3">
    <location>
        <begin position="25"/>
        <end position="429"/>
    </location>
</feature>
<evidence type="ECO:0000256" key="2">
    <source>
        <dbReference type="SAM" id="Coils"/>
    </source>
</evidence>
<dbReference type="Pfam" id="PF02321">
    <property type="entry name" value="OEP"/>
    <property type="match status" value="1"/>
</dbReference>
<reference evidence="5" key="1">
    <citation type="submission" date="2017-06" db="EMBL/GenBank/DDBJ databases">
        <authorList>
            <person name="Varghese N."/>
            <person name="Submissions S."/>
        </authorList>
    </citation>
    <scope>NUCLEOTIDE SEQUENCE [LARGE SCALE GENOMIC DNA]</scope>
    <source>
        <strain evidence="5">Ca-68</strain>
    </source>
</reference>
<accession>A0A238ZNZ5</accession>
<dbReference type="OrthoDB" id="8558511at2"/>
<evidence type="ECO:0000313" key="5">
    <source>
        <dbReference type="Proteomes" id="UP000198305"/>
    </source>
</evidence>
<keyword evidence="2" id="KW-0175">Coiled coil</keyword>
<name>A0A238ZNZ5_9PROT</name>